<name>W9RN10_9ROSA</name>
<feature type="chain" id="PRO_5004928497" evidence="5">
    <location>
        <begin position="23"/>
        <end position="395"/>
    </location>
</feature>
<reference evidence="7" key="1">
    <citation type="submission" date="2013-01" db="EMBL/GenBank/DDBJ databases">
        <title>Draft Genome Sequence of a Mulberry Tree, Morus notabilis C.K. Schneid.</title>
        <authorList>
            <person name="He N."/>
            <person name="Zhao S."/>
        </authorList>
    </citation>
    <scope>NUCLEOTIDE SEQUENCE</scope>
</reference>
<dbReference type="InterPro" id="IPR036514">
    <property type="entry name" value="SGNH_hydro_sf"/>
</dbReference>
<dbReference type="InterPro" id="IPR035669">
    <property type="entry name" value="SGNH_plant_lipase-like"/>
</dbReference>
<comment type="similarity">
    <text evidence="1">Belongs to the 'GDSL' lipolytic enzyme family.</text>
</comment>
<evidence type="ECO:0000256" key="2">
    <source>
        <dbReference type="ARBA" id="ARBA00022729"/>
    </source>
</evidence>
<evidence type="ECO:0000256" key="3">
    <source>
        <dbReference type="ARBA" id="ARBA00022801"/>
    </source>
</evidence>
<proteinExistence type="inferred from homology"/>
<keyword evidence="4" id="KW-0325">Glycoprotein</keyword>
<organism evidence="6 7">
    <name type="scientific">Morus notabilis</name>
    <dbReference type="NCBI Taxonomy" id="981085"/>
    <lineage>
        <taxon>Eukaryota</taxon>
        <taxon>Viridiplantae</taxon>
        <taxon>Streptophyta</taxon>
        <taxon>Embryophyta</taxon>
        <taxon>Tracheophyta</taxon>
        <taxon>Spermatophyta</taxon>
        <taxon>Magnoliopsida</taxon>
        <taxon>eudicotyledons</taxon>
        <taxon>Gunneridae</taxon>
        <taxon>Pentapetalae</taxon>
        <taxon>rosids</taxon>
        <taxon>fabids</taxon>
        <taxon>Rosales</taxon>
        <taxon>Moraceae</taxon>
        <taxon>Moreae</taxon>
        <taxon>Morus</taxon>
    </lineage>
</organism>
<keyword evidence="7" id="KW-1185">Reference proteome</keyword>
<keyword evidence="2 5" id="KW-0732">Signal</keyword>
<evidence type="ECO:0000313" key="7">
    <source>
        <dbReference type="Proteomes" id="UP000030645"/>
    </source>
</evidence>
<gene>
    <name evidence="6" type="ORF">L484_027682</name>
</gene>
<evidence type="ECO:0000313" key="6">
    <source>
        <dbReference type="EMBL" id="EXB82506.1"/>
    </source>
</evidence>
<dbReference type="EMBL" id="KE344869">
    <property type="protein sequence ID" value="EXB82506.1"/>
    <property type="molecule type" value="Genomic_DNA"/>
</dbReference>
<evidence type="ECO:0000256" key="5">
    <source>
        <dbReference type="SAM" id="SignalP"/>
    </source>
</evidence>
<evidence type="ECO:0000256" key="4">
    <source>
        <dbReference type="ARBA" id="ARBA00023180"/>
    </source>
</evidence>
<dbReference type="PANTHER" id="PTHR22835:SF117">
    <property type="entry name" value="GDSL-LIKE LIPASE_ACYLHYDROLASE"/>
    <property type="match status" value="1"/>
</dbReference>
<sequence>MELHYLGSVLFSLLMCMTLVRSEAGVSKSSCRFPAIFNFGDSNSDTGGLSAAFGQAPSPNGETYFHTPSGRFSDGRLVIDFIAESLGLPYLSAFLDSLGSNFSHGANFATAGSTIRPQNTTISQSGYSPISLDVQFVQFSDFQRRSQKIRKQGGLFGTFLPKEEDFSRALYTFDIGQNDLTAGYKLNLSTEQVKAYVPDVLSQFTNVMKGVYGQGGRSFWVHNTGPVGCLPYILDRYLITAAQVDKHGCANPFNDVAQYFNRRLKEAVAQLRKELPLAAITYVDVYSVKYTLISQAKKYGKFLADPPNSDSSRFEDPLVACCGHGGKYNYNRYIKCGSKKKVNGREIIIAKSCGNPTVKINWDGVHFTEAANKWIFDSIANGSFSDPPNPLKMSC</sequence>
<dbReference type="GO" id="GO:0016788">
    <property type="term" value="F:hydrolase activity, acting on ester bonds"/>
    <property type="evidence" value="ECO:0007669"/>
    <property type="project" value="InterPro"/>
</dbReference>
<dbReference type="eggNOG" id="ENOG502QQGV">
    <property type="taxonomic scope" value="Eukaryota"/>
</dbReference>
<dbReference type="AlphaFoldDB" id="W9RN10"/>
<keyword evidence="3" id="KW-0378">Hydrolase</keyword>
<dbReference type="Gene3D" id="3.40.50.1110">
    <property type="entry name" value="SGNH hydrolase"/>
    <property type="match status" value="1"/>
</dbReference>
<dbReference type="Proteomes" id="UP000030645">
    <property type="component" value="Unassembled WGS sequence"/>
</dbReference>
<evidence type="ECO:0000256" key="1">
    <source>
        <dbReference type="ARBA" id="ARBA00008668"/>
    </source>
</evidence>
<accession>W9RN10</accession>
<protein>
    <submittedName>
        <fullName evidence="6">GDSL esterase/lipase</fullName>
    </submittedName>
</protein>
<dbReference type="Pfam" id="PF00657">
    <property type="entry name" value="Lipase_GDSL"/>
    <property type="match status" value="1"/>
</dbReference>
<dbReference type="CDD" id="cd01837">
    <property type="entry name" value="SGNH_plant_lipase_like"/>
    <property type="match status" value="1"/>
</dbReference>
<dbReference type="SUPFAM" id="SSF52266">
    <property type="entry name" value="SGNH hydrolase"/>
    <property type="match status" value="1"/>
</dbReference>
<feature type="signal peptide" evidence="5">
    <location>
        <begin position="1"/>
        <end position="22"/>
    </location>
</feature>
<dbReference type="InterPro" id="IPR001087">
    <property type="entry name" value="GDSL"/>
</dbReference>
<dbReference type="STRING" id="981085.W9RN10"/>
<dbReference type="PANTHER" id="PTHR22835">
    <property type="entry name" value="ZINC FINGER FYVE DOMAIN CONTAINING PROTEIN"/>
    <property type="match status" value="1"/>
</dbReference>